<name>A0A8S9RM83_BRACR</name>
<feature type="compositionally biased region" description="Basic and acidic residues" evidence="1">
    <location>
        <begin position="416"/>
        <end position="428"/>
    </location>
</feature>
<dbReference type="InterPro" id="IPR015362">
    <property type="entry name" value="WIBG_mago-bd"/>
</dbReference>
<feature type="region of interest" description="Disordered" evidence="1">
    <location>
        <begin position="710"/>
        <end position="815"/>
    </location>
</feature>
<feature type="region of interest" description="Disordered" evidence="1">
    <location>
        <begin position="894"/>
        <end position="919"/>
    </location>
</feature>
<dbReference type="GO" id="GO:1903259">
    <property type="term" value="P:exon-exon junction complex disassembly"/>
    <property type="evidence" value="ECO:0007669"/>
    <property type="project" value="InterPro"/>
</dbReference>
<comment type="caution">
    <text evidence="3">The sequence shown here is derived from an EMBL/GenBank/DDBJ whole genome shotgun (WGS) entry which is preliminary data.</text>
</comment>
<dbReference type="PANTHER" id="PTHR22959">
    <property type="entry name" value="PYM PROTEIN"/>
    <property type="match status" value="1"/>
</dbReference>
<feature type="compositionally biased region" description="Polar residues" evidence="1">
    <location>
        <begin position="62"/>
        <end position="71"/>
    </location>
</feature>
<organism evidence="3 4">
    <name type="scientific">Brassica cretica</name>
    <name type="common">Mustard</name>
    <dbReference type="NCBI Taxonomy" id="69181"/>
    <lineage>
        <taxon>Eukaryota</taxon>
        <taxon>Viridiplantae</taxon>
        <taxon>Streptophyta</taxon>
        <taxon>Embryophyta</taxon>
        <taxon>Tracheophyta</taxon>
        <taxon>Spermatophyta</taxon>
        <taxon>Magnoliopsida</taxon>
        <taxon>eudicotyledons</taxon>
        <taxon>Gunneridae</taxon>
        <taxon>Pentapetalae</taxon>
        <taxon>rosids</taxon>
        <taxon>malvids</taxon>
        <taxon>Brassicales</taxon>
        <taxon>Brassicaceae</taxon>
        <taxon>Brassiceae</taxon>
        <taxon>Brassica</taxon>
    </lineage>
</organism>
<feature type="region of interest" description="Disordered" evidence="1">
    <location>
        <begin position="35"/>
        <end position="200"/>
    </location>
</feature>
<dbReference type="GO" id="GO:0003723">
    <property type="term" value="F:RNA binding"/>
    <property type="evidence" value="ECO:0007669"/>
    <property type="project" value="TreeGrafter"/>
</dbReference>
<dbReference type="GO" id="GO:0005737">
    <property type="term" value="C:cytoplasm"/>
    <property type="evidence" value="ECO:0007669"/>
    <property type="project" value="TreeGrafter"/>
</dbReference>
<reference evidence="3" key="1">
    <citation type="submission" date="2019-12" db="EMBL/GenBank/DDBJ databases">
        <title>Genome sequencing and annotation of Brassica cretica.</title>
        <authorList>
            <person name="Studholme D.J."/>
            <person name="Sarris P."/>
        </authorList>
    </citation>
    <scope>NUCLEOTIDE SEQUENCE</scope>
    <source>
        <strain evidence="3">PFS-109/04</strain>
        <tissue evidence="3">Leaf</tissue>
    </source>
</reference>
<sequence length="919" mass="99676">MERKMEAILARLEKLESLRRKDQRAVANLLEKLQDEEEEVETAENQSSKKLANDEEEEVDTSVKNAAANQSKEGDTAAGNDVKDAVVSPISGDCTTAENQSKKLANDEEEEEDPSVKNAAANQSKEGDTEAGNDVKDAVVSPISGDCTAGENQSKEGDQNDVAILLEKMANDEEEEVDPSVKNGAANQSKEGDTAAGNDVKDAVCHRYLEMARRHRISRRLEKETPGYTAAAKILKPTRDRMVKSPASRKRTRGEDQEKSQQQEGDQNAVAILLEKLANDEEEEVDPSVKNAAANQSKEGDTAAGKDVKDDVVSLISGDGTAAENQSKEGDQNDVAILLEKLDNDEEEEVDPSVKNAVANHSKAIVLFEAKKETPRDTAAANDGDDKDAVVSPVAIVLFEAKKETPRDTAAANQSKEGDTEAGNDVKDGVVSPISGDCTAGENQSKEGDQNDVAILLEKMANDEEEEVDPSVKNAAANQSKTRRRGMMSRMPWCHRYLEMARRHRTSRRLEKETPGDTAAARILKPTQRPDGTLRKAIKIRDGWVPEDEVAIYRHPHPEVQIELSHVLEIPKSMESIHFFNIFYSGEIPRESKAYTWRGSGEISAAGGDGMTAENQSKEGDQNAVAILLEKLANDEEEEEGDTAAGKDVMDDVVSLISGDGTAAENQSKEGDQNDVAILLEKLANDEEEEVDPSVKNAVANHSKAIVLFEAKKETPRDTAAANDGDDKDAVVSPVEGDTAAGNDVKDAVVSPISGDDTTAENQSKEGDTVAGNDVKDAVVSPLSGDGTAAENQVEAEKETPGDTAAANDGDVKDAVVSPVVRPRIRRIKRPWNVVTDTEDKVISTASSPNMLEKETPGDTAEARILKPTQRPDGTLRKAMKIRDRWVPEDEVVIYRHPHSEVKSPASRKRTRGEDQEKP</sequence>
<feature type="region of interest" description="Disordered" evidence="1">
    <location>
        <begin position="403"/>
        <end position="451"/>
    </location>
</feature>
<dbReference type="PANTHER" id="PTHR22959:SF0">
    <property type="entry name" value="PARTNER OF Y14 AND MAGO"/>
    <property type="match status" value="1"/>
</dbReference>
<protein>
    <recommendedName>
        <fullName evidence="2">WIBG Mago-binding domain-containing protein</fullName>
    </recommendedName>
</protein>
<proteinExistence type="predicted"/>
<evidence type="ECO:0000313" key="3">
    <source>
        <dbReference type="EMBL" id="KAF3574023.1"/>
    </source>
</evidence>
<feature type="domain" description="WIBG Mago-binding" evidence="2">
    <location>
        <begin position="520"/>
        <end position="546"/>
    </location>
</feature>
<dbReference type="GO" id="GO:0035145">
    <property type="term" value="C:exon-exon junction complex"/>
    <property type="evidence" value="ECO:0007669"/>
    <property type="project" value="TreeGrafter"/>
</dbReference>
<evidence type="ECO:0000259" key="2">
    <source>
        <dbReference type="SMART" id="SM01273"/>
    </source>
</evidence>
<dbReference type="InterPro" id="IPR039333">
    <property type="entry name" value="PYM1"/>
</dbReference>
<feature type="domain" description="WIBG Mago-binding" evidence="2">
    <location>
        <begin position="862"/>
        <end position="888"/>
    </location>
</feature>
<feature type="compositionally biased region" description="Basic and acidic residues" evidence="1">
    <location>
        <begin position="125"/>
        <end position="137"/>
    </location>
</feature>
<accession>A0A8S9RM83</accession>
<evidence type="ECO:0000256" key="1">
    <source>
        <dbReference type="SAM" id="MobiDB-lite"/>
    </source>
</evidence>
<gene>
    <name evidence="3" type="ORF">F2Q69_00062038</name>
</gene>
<dbReference type="SUPFAM" id="SSF101931">
    <property type="entry name" value="Pym (Within the bgcn gene intron protein, WIBG), N-terminal domain"/>
    <property type="match status" value="2"/>
</dbReference>
<dbReference type="InterPro" id="IPR036348">
    <property type="entry name" value="WIBG_N_sf"/>
</dbReference>
<dbReference type="EMBL" id="QGKX02000095">
    <property type="protein sequence ID" value="KAF3574023.1"/>
    <property type="molecule type" value="Genomic_DNA"/>
</dbReference>
<dbReference type="SMART" id="SM01273">
    <property type="entry name" value="Mago-bind"/>
    <property type="match status" value="2"/>
</dbReference>
<feature type="region of interest" description="Disordered" evidence="1">
    <location>
        <begin position="220"/>
        <end position="309"/>
    </location>
</feature>
<dbReference type="Pfam" id="PF09282">
    <property type="entry name" value="Mago-bind"/>
    <property type="match status" value="2"/>
</dbReference>
<feature type="compositionally biased region" description="Basic and acidic residues" evidence="1">
    <location>
        <begin position="298"/>
        <end position="309"/>
    </location>
</feature>
<evidence type="ECO:0000313" key="4">
    <source>
        <dbReference type="Proteomes" id="UP000712600"/>
    </source>
</evidence>
<feature type="region of interest" description="Disordered" evidence="1">
    <location>
        <begin position="463"/>
        <end position="486"/>
    </location>
</feature>
<dbReference type="AlphaFoldDB" id="A0A8S9RM83"/>
<dbReference type="Proteomes" id="UP000712600">
    <property type="component" value="Unassembled WGS sequence"/>
</dbReference>